<keyword evidence="3" id="KW-1185">Reference proteome</keyword>
<dbReference type="Proteomes" id="UP000681870">
    <property type="component" value="Unassembled WGS sequence"/>
</dbReference>
<evidence type="ECO:0000313" key="3">
    <source>
        <dbReference type="Proteomes" id="UP000681870"/>
    </source>
</evidence>
<proteinExistence type="predicted"/>
<dbReference type="InterPro" id="IPR058780">
    <property type="entry name" value="YhfM-like_dom"/>
</dbReference>
<feature type="domain" description="YhfM-like" evidence="1">
    <location>
        <begin position="8"/>
        <end position="93"/>
    </location>
</feature>
<protein>
    <recommendedName>
        <fullName evidence="1">YhfM-like domain-containing protein</fullName>
    </recommendedName>
</protein>
<reference evidence="2 3" key="1">
    <citation type="submission" date="2021-05" db="EMBL/GenBank/DDBJ databases">
        <title>Ornithinibacillus massiliensis sp. nov.</title>
        <authorList>
            <person name="Iwaza R."/>
            <person name="Lagier J.-C."/>
            <person name="Raoult D."/>
        </authorList>
    </citation>
    <scope>NUCLEOTIDE SEQUENCE [LARGE SCALE GENOMIC DNA]</scope>
    <source>
        <strain evidence="2 3">Marseille-P3601</strain>
    </source>
</reference>
<dbReference type="Pfam" id="PF26353">
    <property type="entry name" value="YhfM"/>
    <property type="match status" value="1"/>
</dbReference>
<evidence type="ECO:0000313" key="2">
    <source>
        <dbReference type="EMBL" id="MBS3680721.1"/>
    </source>
</evidence>
<accession>A0ABS5MEG3</accession>
<name>A0ABS5MEG3_9BACI</name>
<dbReference type="RefSeq" id="WP_211741871.1">
    <property type="nucleotide sequence ID" value="NZ_JAGXBY010000003.1"/>
</dbReference>
<comment type="caution">
    <text evidence="2">The sequence shown here is derived from an EMBL/GenBank/DDBJ whole genome shotgun (WGS) entry which is preliminary data.</text>
</comment>
<dbReference type="EMBL" id="JAGXBY010000003">
    <property type="protein sequence ID" value="MBS3680721.1"/>
    <property type="molecule type" value="Genomic_DNA"/>
</dbReference>
<sequence length="96" mass="11085">MVKQKNSNGNYELINEITDSEVVKEIIEALGNANWQENIKLDIRPPDYKFTWNSYEHHVWLNENGTLELIIVGQSNYVTLSEAASEMVFEILTGRK</sequence>
<evidence type="ECO:0000259" key="1">
    <source>
        <dbReference type="Pfam" id="PF26353"/>
    </source>
</evidence>
<organism evidence="2 3">
    <name type="scientific">Ornithinibacillus massiliensis</name>
    <dbReference type="NCBI Taxonomy" id="1944633"/>
    <lineage>
        <taxon>Bacteria</taxon>
        <taxon>Bacillati</taxon>
        <taxon>Bacillota</taxon>
        <taxon>Bacilli</taxon>
        <taxon>Bacillales</taxon>
        <taxon>Bacillaceae</taxon>
        <taxon>Ornithinibacillus</taxon>
    </lineage>
</organism>
<gene>
    <name evidence="2" type="ORF">KGF86_10880</name>
</gene>